<evidence type="ECO:0000313" key="2">
    <source>
        <dbReference type="Proteomes" id="UP001457282"/>
    </source>
</evidence>
<reference evidence="1 2" key="1">
    <citation type="journal article" date="2023" name="G3 (Bethesda)">
        <title>A chromosome-length genome assembly and annotation of blackberry (Rubus argutus, cv. 'Hillquist').</title>
        <authorList>
            <person name="Bruna T."/>
            <person name="Aryal R."/>
            <person name="Dudchenko O."/>
            <person name="Sargent D.J."/>
            <person name="Mead D."/>
            <person name="Buti M."/>
            <person name="Cavallini A."/>
            <person name="Hytonen T."/>
            <person name="Andres J."/>
            <person name="Pham M."/>
            <person name="Weisz D."/>
            <person name="Mascagni F."/>
            <person name="Usai G."/>
            <person name="Natali L."/>
            <person name="Bassil N."/>
            <person name="Fernandez G.E."/>
            <person name="Lomsadze A."/>
            <person name="Armour M."/>
            <person name="Olukolu B."/>
            <person name="Poorten T."/>
            <person name="Britton C."/>
            <person name="Davik J."/>
            <person name="Ashrafi H."/>
            <person name="Aiden E.L."/>
            <person name="Borodovsky M."/>
            <person name="Worthington M."/>
        </authorList>
    </citation>
    <scope>NUCLEOTIDE SEQUENCE [LARGE SCALE GENOMIC DNA]</scope>
    <source>
        <strain evidence="1">PI 553951</strain>
    </source>
</reference>
<proteinExistence type="predicted"/>
<comment type="caution">
    <text evidence="1">The sequence shown here is derived from an EMBL/GenBank/DDBJ whole genome shotgun (WGS) entry which is preliminary data.</text>
</comment>
<gene>
    <name evidence="1" type="ORF">M0R45_027021</name>
</gene>
<evidence type="ECO:0000313" key="1">
    <source>
        <dbReference type="EMBL" id="KAK9929955.1"/>
    </source>
</evidence>
<organism evidence="1 2">
    <name type="scientific">Rubus argutus</name>
    <name type="common">Southern blackberry</name>
    <dbReference type="NCBI Taxonomy" id="59490"/>
    <lineage>
        <taxon>Eukaryota</taxon>
        <taxon>Viridiplantae</taxon>
        <taxon>Streptophyta</taxon>
        <taxon>Embryophyta</taxon>
        <taxon>Tracheophyta</taxon>
        <taxon>Spermatophyta</taxon>
        <taxon>Magnoliopsida</taxon>
        <taxon>eudicotyledons</taxon>
        <taxon>Gunneridae</taxon>
        <taxon>Pentapetalae</taxon>
        <taxon>rosids</taxon>
        <taxon>fabids</taxon>
        <taxon>Rosales</taxon>
        <taxon>Rosaceae</taxon>
        <taxon>Rosoideae</taxon>
        <taxon>Rosoideae incertae sedis</taxon>
        <taxon>Rubus</taxon>
    </lineage>
</organism>
<protein>
    <submittedName>
        <fullName evidence="1">Uncharacterized protein</fullName>
    </submittedName>
</protein>
<keyword evidence="2" id="KW-1185">Reference proteome</keyword>
<name>A0AAW1X2W2_RUBAR</name>
<dbReference type="EMBL" id="JBEDUW010000005">
    <property type="protein sequence ID" value="KAK9929955.1"/>
    <property type="molecule type" value="Genomic_DNA"/>
</dbReference>
<dbReference type="Proteomes" id="UP001457282">
    <property type="component" value="Unassembled WGS sequence"/>
</dbReference>
<accession>A0AAW1X2W2</accession>
<sequence length="91" mass="9883">MRISTATLHLEPMSLHLHQMPHSLATTHELTAPPMRTPLCHLPDLLLVIGDGDEDLTLLRGSLLPALRSSTNPVTAGAELEFGERNDNGIL</sequence>
<dbReference type="AlphaFoldDB" id="A0AAW1X2W2"/>